<dbReference type="Proteomes" id="UP000250245">
    <property type="component" value="Unassembled WGS sequence"/>
</dbReference>
<dbReference type="InterPro" id="IPR023210">
    <property type="entry name" value="NADP_OxRdtase_dom"/>
</dbReference>
<name>A0A2X2YVJ9_9ACTO</name>
<dbReference type="PANTHER" id="PTHR43364">
    <property type="entry name" value="NADH-SPECIFIC METHYLGLYOXAL REDUCTASE-RELATED"/>
    <property type="match status" value="1"/>
</dbReference>
<dbReference type="EC" id="1.1.1.-" evidence="3"/>
<dbReference type="Pfam" id="PF00248">
    <property type="entry name" value="Aldo_ket_red"/>
    <property type="match status" value="1"/>
</dbReference>
<dbReference type="AlphaFoldDB" id="A0A2X2YVJ9"/>
<dbReference type="GO" id="GO:0016491">
    <property type="term" value="F:oxidoreductase activity"/>
    <property type="evidence" value="ECO:0007669"/>
    <property type="project" value="UniProtKB-KW"/>
</dbReference>
<dbReference type="OMA" id="PDHDWST"/>
<dbReference type="EMBL" id="UASJ01000001">
    <property type="protein sequence ID" value="SQB64595.1"/>
    <property type="molecule type" value="Genomic_DNA"/>
</dbReference>
<sequence>MEMRRLGNTGMRVSALGLGTLTWGRDTLESEAAAQLEAFVEVGGNLIDTSPTYGDGQAEVVLGHLLGSAGSSTAMDTEFPAPHFAREDLVIVSKAGVSRRHDESFVDASRQNLLGSLDRTLRNLGTDYVDLWLLQVPDPHTDFDLILGTLWSAWSSGKARYVGLSNHAGWQCAYAAARLREGTVNVPGLAAVENEYSLLNRQAEAEVLPAAQSLGFGFLGWSALGRGVLTGKYRNSVPPDSRAASIHLQGFVQPYLQGRYRSIVESVATAAQGLEVSPLAVSLAWALQKPGVSSAIVGARSAEQFRQVLGALDTKVPRQVMSALDEVSDPRLPVT</sequence>
<dbReference type="Gene3D" id="3.20.20.100">
    <property type="entry name" value="NADP-dependent oxidoreductase domain"/>
    <property type="match status" value="1"/>
</dbReference>
<gene>
    <name evidence="3" type="primary">iolS</name>
    <name evidence="2" type="ORF">HHJ67_08530</name>
    <name evidence="3" type="ORF">NCTC11820_00945</name>
</gene>
<dbReference type="Proteomes" id="UP000553981">
    <property type="component" value="Unassembled WGS sequence"/>
</dbReference>
<reference evidence="3 4" key="1">
    <citation type="submission" date="2018-06" db="EMBL/GenBank/DDBJ databases">
        <authorList>
            <consortium name="Pathogen Informatics"/>
            <person name="Doyle S."/>
        </authorList>
    </citation>
    <scope>NUCLEOTIDE SEQUENCE [LARGE SCALE GENOMIC DNA]</scope>
    <source>
        <strain evidence="3 4">NCTC11820</strain>
    </source>
</reference>
<dbReference type="GO" id="GO:0005829">
    <property type="term" value="C:cytosol"/>
    <property type="evidence" value="ECO:0007669"/>
    <property type="project" value="TreeGrafter"/>
</dbReference>
<dbReference type="EMBL" id="JABCUI010000004">
    <property type="protein sequence ID" value="NMW87781.1"/>
    <property type="molecule type" value="Genomic_DNA"/>
</dbReference>
<protein>
    <submittedName>
        <fullName evidence="2">Aldo/keto reductase</fullName>
    </submittedName>
    <submittedName>
        <fullName evidence="3">Putative aldo-keto reductase</fullName>
        <ecNumber evidence="3">1.1.1.-</ecNumber>
    </submittedName>
</protein>
<reference evidence="2 5" key="2">
    <citation type="submission" date="2020-04" db="EMBL/GenBank/DDBJ databases">
        <title>Antimicrobial susceptibility and clonality of vaginal-derived multi-drug resistant Mobiluncus isolates in China.</title>
        <authorList>
            <person name="Zhang X."/>
        </authorList>
    </citation>
    <scope>NUCLEOTIDE SEQUENCE [LARGE SCALE GENOMIC DNA]</scope>
    <source>
        <strain evidence="2 5">19</strain>
    </source>
</reference>
<feature type="domain" description="NADP-dependent oxidoreductase" evidence="1">
    <location>
        <begin position="16"/>
        <end position="328"/>
    </location>
</feature>
<evidence type="ECO:0000313" key="3">
    <source>
        <dbReference type="EMBL" id="SQB64595.1"/>
    </source>
</evidence>
<evidence type="ECO:0000313" key="4">
    <source>
        <dbReference type="Proteomes" id="UP000250245"/>
    </source>
</evidence>
<dbReference type="PANTHER" id="PTHR43364:SF18">
    <property type="entry name" value="OXIDOREDUCTASE"/>
    <property type="match status" value="1"/>
</dbReference>
<evidence type="ECO:0000313" key="5">
    <source>
        <dbReference type="Proteomes" id="UP000553981"/>
    </source>
</evidence>
<dbReference type="GeneID" id="55565750"/>
<evidence type="ECO:0000259" key="1">
    <source>
        <dbReference type="Pfam" id="PF00248"/>
    </source>
</evidence>
<dbReference type="InterPro" id="IPR050523">
    <property type="entry name" value="AKR_Detox_Biosynth"/>
</dbReference>
<proteinExistence type="predicted"/>
<dbReference type="RefSeq" id="WP_004006853.1">
    <property type="nucleotide sequence ID" value="NZ_CP068112.1"/>
</dbReference>
<dbReference type="SUPFAM" id="SSF51430">
    <property type="entry name" value="NAD(P)-linked oxidoreductase"/>
    <property type="match status" value="1"/>
</dbReference>
<dbReference type="InterPro" id="IPR036812">
    <property type="entry name" value="NAD(P)_OxRdtase_dom_sf"/>
</dbReference>
<organism evidence="3 4">
    <name type="scientific">Mobiluncus curtisii</name>
    <dbReference type="NCBI Taxonomy" id="2051"/>
    <lineage>
        <taxon>Bacteria</taxon>
        <taxon>Bacillati</taxon>
        <taxon>Actinomycetota</taxon>
        <taxon>Actinomycetes</taxon>
        <taxon>Actinomycetales</taxon>
        <taxon>Actinomycetaceae</taxon>
        <taxon>Mobiluncus</taxon>
    </lineage>
</organism>
<keyword evidence="3" id="KW-0560">Oxidoreductase</keyword>
<evidence type="ECO:0000313" key="2">
    <source>
        <dbReference type="EMBL" id="NMW87781.1"/>
    </source>
</evidence>
<accession>A0A2X2YVJ9</accession>